<keyword evidence="5" id="KW-1185">Reference proteome</keyword>
<evidence type="ECO:0000256" key="1">
    <source>
        <dbReference type="ARBA" id="ARBA00022737"/>
    </source>
</evidence>
<dbReference type="AlphaFoldDB" id="A0A9P4T5D3"/>
<dbReference type="InterPro" id="IPR056125">
    <property type="entry name" value="DUF7708"/>
</dbReference>
<dbReference type="InterPro" id="IPR027417">
    <property type="entry name" value="P-loop_NTPase"/>
</dbReference>
<dbReference type="InterPro" id="IPR056884">
    <property type="entry name" value="NPHP3-like_N"/>
</dbReference>
<evidence type="ECO:0000313" key="5">
    <source>
        <dbReference type="Proteomes" id="UP000801428"/>
    </source>
</evidence>
<dbReference type="SUPFAM" id="SSF52540">
    <property type="entry name" value="P-loop containing nucleoside triphosphate hydrolases"/>
    <property type="match status" value="1"/>
</dbReference>
<comment type="caution">
    <text evidence="4">The sequence shown here is derived from an EMBL/GenBank/DDBJ whole genome shotgun (WGS) entry which is preliminary data.</text>
</comment>
<sequence length="499" mass="57703">MATQPPVASAQARVVLQSAFDRFHIVVSQNDRHVFTDTTLQDVRKEALQIEQGLRRRGTQQNMLRLEPFLKGLERYSKAMEVLCNGTPFLPWIWAPVKLLLLSALDALSAFEKLIEAYGKIAHVLPRLERYTAAFNHDPNFQNTLALVYADILEVHRHSYKFVCRKSWAILFGSTWARFETRFTGILERLAYHSDLLDREAYAINISETLRHSGDQARRWEQEDAELEASKYHTVLTWLKMNETSQDYIFRKHCDGSISDSSDWFINQDKMQRWKSDRSENAWVWITGKPGAGKSVLCSNIVRSLRSTGTEVLYYFCSYLGDSSDRCSRLLRSLACQIVEKRKDLAMHVYDTYYVAHGEPNTLVTMQLLQELLMEMGSTRIVIDGVDEWKEHQRELLTHLKKLTLTDPNVYTCKILISSRDTFEVSRNFVRRSKSIAFSNLSDEFESSEIRHSISCFVEVRLKDLPSHFDDLDPSGTIMAHVKRKLLEKSNGDLPRNSE</sequence>
<name>A0A9P4T5D3_CURKU</name>
<dbReference type="Pfam" id="PF24883">
    <property type="entry name" value="NPHP3_N"/>
    <property type="match status" value="1"/>
</dbReference>
<reference evidence="4" key="1">
    <citation type="submission" date="2019-04" db="EMBL/GenBank/DDBJ databases">
        <title>Sequencing of skin fungus with MAO and IRED activity.</title>
        <authorList>
            <person name="Marsaioli A.J."/>
            <person name="Bonatto J.M.C."/>
            <person name="Reis Junior O."/>
        </authorList>
    </citation>
    <scope>NUCLEOTIDE SEQUENCE</scope>
    <source>
        <strain evidence="4">30M1</strain>
    </source>
</reference>
<organism evidence="4 5">
    <name type="scientific">Curvularia kusanoi</name>
    <name type="common">Cochliobolus kusanoi</name>
    <dbReference type="NCBI Taxonomy" id="90978"/>
    <lineage>
        <taxon>Eukaryota</taxon>
        <taxon>Fungi</taxon>
        <taxon>Dikarya</taxon>
        <taxon>Ascomycota</taxon>
        <taxon>Pezizomycotina</taxon>
        <taxon>Dothideomycetes</taxon>
        <taxon>Pleosporomycetidae</taxon>
        <taxon>Pleosporales</taxon>
        <taxon>Pleosporineae</taxon>
        <taxon>Pleosporaceae</taxon>
        <taxon>Curvularia</taxon>
    </lineage>
</organism>
<proteinExistence type="predicted"/>
<dbReference type="EMBL" id="SWKU01000037">
    <property type="protein sequence ID" value="KAF2994830.1"/>
    <property type="molecule type" value="Genomic_DNA"/>
</dbReference>
<evidence type="ECO:0000259" key="2">
    <source>
        <dbReference type="Pfam" id="PF24809"/>
    </source>
</evidence>
<dbReference type="Gene3D" id="3.40.50.300">
    <property type="entry name" value="P-loop containing nucleotide triphosphate hydrolases"/>
    <property type="match status" value="1"/>
</dbReference>
<dbReference type="Pfam" id="PF24809">
    <property type="entry name" value="DUF7708"/>
    <property type="match status" value="1"/>
</dbReference>
<feature type="domain" description="DUF7708" evidence="2">
    <location>
        <begin position="67"/>
        <end position="203"/>
    </location>
</feature>
<evidence type="ECO:0000259" key="3">
    <source>
        <dbReference type="Pfam" id="PF24883"/>
    </source>
</evidence>
<dbReference type="PANTHER" id="PTHR10039:SF14">
    <property type="entry name" value="NACHT DOMAIN-CONTAINING PROTEIN"/>
    <property type="match status" value="1"/>
</dbReference>
<gene>
    <name evidence="4" type="ORF">E8E13_002953</name>
</gene>
<accession>A0A9P4T5D3</accession>
<protein>
    <recommendedName>
        <fullName evidence="6">NACHT domain-containing protein</fullName>
    </recommendedName>
</protein>
<evidence type="ECO:0008006" key="6">
    <source>
        <dbReference type="Google" id="ProtNLM"/>
    </source>
</evidence>
<dbReference type="PANTHER" id="PTHR10039">
    <property type="entry name" value="AMELOGENIN"/>
    <property type="match status" value="1"/>
</dbReference>
<evidence type="ECO:0000313" key="4">
    <source>
        <dbReference type="EMBL" id="KAF2994830.1"/>
    </source>
</evidence>
<keyword evidence="1" id="KW-0677">Repeat</keyword>
<feature type="domain" description="Nephrocystin 3-like N-terminal" evidence="3">
    <location>
        <begin position="261"/>
        <end position="420"/>
    </location>
</feature>
<dbReference type="Proteomes" id="UP000801428">
    <property type="component" value="Unassembled WGS sequence"/>
</dbReference>
<dbReference type="OrthoDB" id="7464126at2759"/>